<sequence>MIVWLEDVPRTLEVGYKTCVRCRSLLESRYEDIAAKCTVTSHVSLLDAFCDFCSDVHEIYFSKRLTSTTKISGTFTTIRCETTFWRFIAKELANTQTS</sequence>
<name>A0A0C9ZHL0_9AGAM</name>
<dbReference type="OrthoDB" id="10485464at2759"/>
<evidence type="ECO:0000313" key="2">
    <source>
        <dbReference type="Proteomes" id="UP000054018"/>
    </source>
</evidence>
<gene>
    <name evidence="1" type="ORF">PISMIDRAFT_680700</name>
</gene>
<dbReference type="AlphaFoldDB" id="A0A0C9ZHL0"/>
<dbReference type="Proteomes" id="UP000054018">
    <property type="component" value="Unassembled WGS sequence"/>
</dbReference>
<dbReference type="HOGENOM" id="CLU_2378472_0_0_1"/>
<reference evidence="1 2" key="1">
    <citation type="submission" date="2014-04" db="EMBL/GenBank/DDBJ databases">
        <authorList>
            <consortium name="DOE Joint Genome Institute"/>
            <person name="Kuo A."/>
            <person name="Kohler A."/>
            <person name="Costa M.D."/>
            <person name="Nagy L.G."/>
            <person name="Floudas D."/>
            <person name="Copeland A."/>
            <person name="Barry K.W."/>
            <person name="Cichocki N."/>
            <person name="Veneault-Fourrey C."/>
            <person name="LaButti K."/>
            <person name="Lindquist E.A."/>
            <person name="Lipzen A."/>
            <person name="Lundell T."/>
            <person name="Morin E."/>
            <person name="Murat C."/>
            <person name="Sun H."/>
            <person name="Tunlid A."/>
            <person name="Henrissat B."/>
            <person name="Grigoriev I.V."/>
            <person name="Hibbett D.S."/>
            <person name="Martin F."/>
            <person name="Nordberg H.P."/>
            <person name="Cantor M.N."/>
            <person name="Hua S.X."/>
        </authorList>
    </citation>
    <scope>NUCLEOTIDE SEQUENCE [LARGE SCALE GENOMIC DNA]</scope>
    <source>
        <strain evidence="1 2">441</strain>
    </source>
</reference>
<proteinExistence type="predicted"/>
<organism evidence="1 2">
    <name type="scientific">Pisolithus microcarpus 441</name>
    <dbReference type="NCBI Taxonomy" id="765257"/>
    <lineage>
        <taxon>Eukaryota</taxon>
        <taxon>Fungi</taxon>
        <taxon>Dikarya</taxon>
        <taxon>Basidiomycota</taxon>
        <taxon>Agaricomycotina</taxon>
        <taxon>Agaricomycetes</taxon>
        <taxon>Agaricomycetidae</taxon>
        <taxon>Boletales</taxon>
        <taxon>Sclerodermatineae</taxon>
        <taxon>Pisolithaceae</taxon>
        <taxon>Pisolithus</taxon>
    </lineage>
</organism>
<accession>A0A0C9ZHL0</accession>
<dbReference type="EMBL" id="KN833744">
    <property type="protein sequence ID" value="KIK21957.1"/>
    <property type="molecule type" value="Genomic_DNA"/>
</dbReference>
<reference evidence="2" key="2">
    <citation type="submission" date="2015-01" db="EMBL/GenBank/DDBJ databases">
        <title>Evolutionary Origins and Diversification of the Mycorrhizal Mutualists.</title>
        <authorList>
            <consortium name="DOE Joint Genome Institute"/>
            <consortium name="Mycorrhizal Genomics Consortium"/>
            <person name="Kohler A."/>
            <person name="Kuo A."/>
            <person name="Nagy L.G."/>
            <person name="Floudas D."/>
            <person name="Copeland A."/>
            <person name="Barry K.W."/>
            <person name="Cichocki N."/>
            <person name="Veneault-Fourrey C."/>
            <person name="LaButti K."/>
            <person name="Lindquist E.A."/>
            <person name="Lipzen A."/>
            <person name="Lundell T."/>
            <person name="Morin E."/>
            <person name="Murat C."/>
            <person name="Riley R."/>
            <person name="Ohm R."/>
            <person name="Sun H."/>
            <person name="Tunlid A."/>
            <person name="Henrissat B."/>
            <person name="Grigoriev I.V."/>
            <person name="Hibbett D.S."/>
            <person name="Martin F."/>
        </authorList>
    </citation>
    <scope>NUCLEOTIDE SEQUENCE [LARGE SCALE GENOMIC DNA]</scope>
    <source>
        <strain evidence="2">441</strain>
    </source>
</reference>
<keyword evidence="2" id="KW-1185">Reference proteome</keyword>
<protein>
    <submittedName>
        <fullName evidence="1">Uncharacterized protein</fullName>
    </submittedName>
</protein>
<evidence type="ECO:0000313" key="1">
    <source>
        <dbReference type="EMBL" id="KIK21957.1"/>
    </source>
</evidence>